<dbReference type="EMBL" id="FOJG01000002">
    <property type="protein sequence ID" value="SEW53921.1"/>
    <property type="molecule type" value="Genomic_DNA"/>
</dbReference>
<dbReference type="Pfam" id="PF04773">
    <property type="entry name" value="FecR"/>
    <property type="match status" value="1"/>
</dbReference>
<sequence length="305" mass="34262">MNIAQFKRLVDNYLSGNASRREATLLNSYLDKAWEEKQLPSDAEEQGQEVWNRIRGEIAPPVRSIRVWRYAASALIMIAAGAGYKYQFELQDWLDPIPMQSATALKYQVKKITLPDSSVVILNSGSTLTWPQRFRGKHRNISVNGEAFFDVTPQTAPFIITGPHLQVKVLGTSFVVTDSSNIEKPKVSVKTGSVAVTAATVVQQLRENEELVYENGAINIYKQTEVNTGWTSKKLQFNESALAEVFGEMEKIYGIKIKTANRAIRDEKFTGAFEETDTVDDILKVIALSYRLTIHKDKDGTIVIR</sequence>
<feature type="domain" description="Protein FecR C-terminal" evidence="2">
    <location>
        <begin position="234"/>
        <end position="304"/>
    </location>
</feature>
<evidence type="ECO:0000259" key="2">
    <source>
        <dbReference type="Pfam" id="PF16344"/>
    </source>
</evidence>
<dbReference type="PANTHER" id="PTHR30273:SF2">
    <property type="entry name" value="PROTEIN FECR"/>
    <property type="match status" value="1"/>
</dbReference>
<gene>
    <name evidence="3" type="ORF">SAMN04488122_5760</name>
</gene>
<evidence type="ECO:0000313" key="4">
    <source>
        <dbReference type="Proteomes" id="UP000199310"/>
    </source>
</evidence>
<dbReference type="InterPro" id="IPR032508">
    <property type="entry name" value="FecR_C"/>
</dbReference>
<dbReference type="GO" id="GO:0016989">
    <property type="term" value="F:sigma factor antagonist activity"/>
    <property type="evidence" value="ECO:0007669"/>
    <property type="project" value="TreeGrafter"/>
</dbReference>
<organism evidence="3 4">
    <name type="scientific">Chitinophaga arvensicola</name>
    <dbReference type="NCBI Taxonomy" id="29529"/>
    <lineage>
        <taxon>Bacteria</taxon>
        <taxon>Pseudomonadati</taxon>
        <taxon>Bacteroidota</taxon>
        <taxon>Chitinophagia</taxon>
        <taxon>Chitinophagales</taxon>
        <taxon>Chitinophagaceae</taxon>
        <taxon>Chitinophaga</taxon>
    </lineage>
</organism>
<dbReference type="Proteomes" id="UP000199310">
    <property type="component" value="Unassembled WGS sequence"/>
</dbReference>
<dbReference type="RefSeq" id="WP_177192375.1">
    <property type="nucleotide sequence ID" value="NZ_FOJG01000002.1"/>
</dbReference>
<evidence type="ECO:0000259" key="1">
    <source>
        <dbReference type="Pfam" id="PF04773"/>
    </source>
</evidence>
<dbReference type="InterPro" id="IPR012373">
    <property type="entry name" value="Ferrdict_sens_TM"/>
</dbReference>
<dbReference type="PANTHER" id="PTHR30273">
    <property type="entry name" value="PERIPLASMIC SIGNAL SENSOR AND SIGMA FACTOR ACTIVATOR FECR-RELATED"/>
    <property type="match status" value="1"/>
</dbReference>
<dbReference type="Pfam" id="PF16344">
    <property type="entry name" value="FecR_C"/>
    <property type="match status" value="1"/>
</dbReference>
<dbReference type="Gene3D" id="3.55.50.30">
    <property type="match status" value="1"/>
</dbReference>
<dbReference type="STRING" id="29529.SAMN04488122_5760"/>
<reference evidence="4" key="1">
    <citation type="submission" date="2016-10" db="EMBL/GenBank/DDBJ databases">
        <authorList>
            <person name="Varghese N."/>
            <person name="Submissions S."/>
        </authorList>
    </citation>
    <scope>NUCLEOTIDE SEQUENCE [LARGE SCALE GENOMIC DNA]</scope>
    <source>
        <strain evidence="4">DSM 3695</strain>
    </source>
</reference>
<dbReference type="AlphaFoldDB" id="A0A1I0SB89"/>
<proteinExistence type="predicted"/>
<accession>A0A1I0SB89</accession>
<dbReference type="Gene3D" id="2.60.120.1440">
    <property type="match status" value="1"/>
</dbReference>
<name>A0A1I0SB89_9BACT</name>
<dbReference type="PIRSF" id="PIRSF018266">
    <property type="entry name" value="FecR"/>
    <property type="match status" value="1"/>
</dbReference>
<protein>
    <submittedName>
        <fullName evidence="3">Ferric-dicitrate binding protein FerR, regulates iron transport through sigma-19</fullName>
    </submittedName>
</protein>
<evidence type="ECO:0000313" key="3">
    <source>
        <dbReference type="EMBL" id="SEW53921.1"/>
    </source>
</evidence>
<feature type="domain" description="FecR protein" evidence="1">
    <location>
        <begin position="109"/>
        <end position="194"/>
    </location>
</feature>
<keyword evidence="4" id="KW-1185">Reference proteome</keyword>
<dbReference type="InterPro" id="IPR006860">
    <property type="entry name" value="FecR"/>
</dbReference>